<accession>L7JV26</accession>
<dbReference type="Proteomes" id="UP000011185">
    <property type="component" value="Unassembled WGS sequence"/>
</dbReference>
<organism evidence="1 2">
    <name type="scientific">Trachipleistophora hominis</name>
    <name type="common">Microsporidian parasite</name>
    <dbReference type="NCBI Taxonomy" id="72359"/>
    <lineage>
        <taxon>Eukaryota</taxon>
        <taxon>Fungi</taxon>
        <taxon>Fungi incertae sedis</taxon>
        <taxon>Microsporidia</taxon>
        <taxon>Pleistophoridae</taxon>
        <taxon>Trachipleistophora</taxon>
    </lineage>
</organism>
<dbReference type="EMBL" id="JH994008">
    <property type="protein sequence ID" value="ELQ74896.1"/>
    <property type="molecule type" value="Genomic_DNA"/>
</dbReference>
<name>L7JV26_TRAHO</name>
<evidence type="ECO:0000313" key="2">
    <source>
        <dbReference type="Proteomes" id="UP000011185"/>
    </source>
</evidence>
<sequence length="216" mass="24693">VPITKCMLVEPEHFLSFLGMIVYAYFNSKNDYLKQYLTVFIQEFVLRNSKLVIGELFRIIEIIGSVSQIKIFLDQVLFWLMMVEENEISSLSEELLFNCLIYFIRKSSEIHKNSLQGSDSNSTSSKTANSNTKILMSNLISVFDFITKRITVNGRFCVKRTKQMIYCLGLIAKIGFSAKEKIHIGDLSEQLMIFNDNIPITASEIEEVNAKIAESS</sequence>
<proteinExistence type="predicted"/>
<dbReference type="HOGENOM" id="CLU_1280457_0_0_1"/>
<keyword evidence="2" id="KW-1185">Reference proteome</keyword>
<dbReference type="InParanoid" id="L7JV26"/>
<feature type="non-terminal residue" evidence="1">
    <location>
        <position position="1"/>
    </location>
</feature>
<reference evidence="1 2" key="1">
    <citation type="journal article" date="2012" name="PLoS Pathog.">
        <title>The genome of the obligate intracellular parasite Trachipleistophora hominis: new insights into microsporidian genome dynamics and reductive evolution.</title>
        <authorList>
            <person name="Heinz E."/>
            <person name="Williams T.A."/>
            <person name="Nakjang S."/>
            <person name="Noel C.J."/>
            <person name="Swan D.C."/>
            <person name="Goldberg A.V."/>
            <person name="Harris S.R."/>
            <person name="Weinmaier T."/>
            <person name="Markert S."/>
            <person name="Becher D."/>
            <person name="Bernhardt J."/>
            <person name="Dagan T."/>
            <person name="Hacker C."/>
            <person name="Lucocq J.M."/>
            <person name="Schweder T."/>
            <person name="Rattei T."/>
            <person name="Hall N."/>
            <person name="Hirt R.P."/>
            <person name="Embley T.M."/>
        </authorList>
    </citation>
    <scope>NUCLEOTIDE SEQUENCE [LARGE SCALE GENOMIC DNA]</scope>
</reference>
<gene>
    <name evidence="1" type="ORF">THOM_2142</name>
</gene>
<dbReference type="VEuPathDB" id="MicrosporidiaDB:THOM_2142"/>
<evidence type="ECO:0000313" key="1">
    <source>
        <dbReference type="EMBL" id="ELQ74896.1"/>
    </source>
</evidence>
<protein>
    <submittedName>
        <fullName evidence="1">Uncharacterized protein</fullName>
    </submittedName>
</protein>
<dbReference type="AlphaFoldDB" id="L7JV26"/>
<dbReference type="OrthoDB" id="10550786at2759"/>